<dbReference type="Gene3D" id="6.10.340.10">
    <property type="match status" value="1"/>
</dbReference>
<evidence type="ECO:0000256" key="5">
    <source>
        <dbReference type="ARBA" id="ARBA00022679"/>
    </source>
</evidence>
<accession>A0A6I6F266</accession>
<dbReference type="GO" id="GO:0000155">
    <property type="term" value="F:phosphorelay sensor kinase activity"/>
    <property type="evidence" value="ECO:0007669"/>
    <property type="project" value="TreeGrafter"/>
</dbReference>
<evidence type="ECO:0000259" key="9">
    <source>
        <dbReference type="PROSITE" id="PS50885"/>
    </source>
</evidence>
<dbReference type="PANTHER" id="PTHR45528">
    <property type="entry name" value="SENSOR HISTIDINE KINASE CPXA"/>
    <property type="match status" value="1"/>
</dbReference>
<reference evidence="10 11" key="1">
    <citation type="submission" date="2019-12" db="EMBL/GenBank/DDBJ databases">
        <title>Genome sequenceing of Clostridium bovifaecis.</title>
        <authorList>
            <person name="Yao Y."/>
        </authorList>
    </citation>
    <scope>NUCLEOTIDE SEQUENCE [LARGE SCALE GENOMIC DNA]</scope>
    <source>
        <strain evidence="10 11">BXX</strain>
    </source>
</reference>
<feature type="transmembrane region" description="Helical" evidence="8">
    <location>
        <begin position="163"/>
        <end position="189"/>
    </location>
</feature>
<proteinExistence type="predicted"/>
<gene>
    <name evidence="10" type="ORF">GOM49_04660</name>
</gene>
<evidence type="ECO:0000256" key="6">
    <source>
        <dbReference type="ARBA" id="ARBA00022777"/>
    </source>
</evidence>
<sequence>MKIGIKNKIVIMNMAVLVPVIVFICAITVSNLYNNVIKSSVSMLSQESYQGQINTINYLESDKKMNPRTLLKNIGPFSATNLSERYNFRVQIYDEDGIIGDSEEYPSISEERDVKSALSGTKAYIVKKINNKEYILFSSPIYIENQTIGCVRYVYHIDKEVDLIINTLSTMVILGVFALFFCVFLSNIFSEKIVSPIMQLKEASEKVANGDFTDIEEINSRDEITDLARSFNITGTNS</sequence>
<keyword evidence="11" id="KW-1185">Reference proteome</keyword>
<dbReference type="InterPro" id="IPR003660">
    <property type="entry name" value="HAMP_dom"/>
</dbReference>
<dbReference type="EC" id="2.7.13.3" evidence="3"/>
<dbReference type="Proteomes" id="UP000422764">
    <property type="component" value="Chromosome"/>
</dbReference>
<dbReference type="AlphaFoldDB" id="A0A6I6F266"/>
<feature type="transmembrane region" description="Helical" evidence="8">
    <location>
        <begin position="12"/>
        <end position="33"/>
    </location>
</feature>
<keyword evidence="7 8" id="KW-0472">Membrane</keyword>
<dbReference type="GO" id="GO:0005886">
    <property type="term" value="C:plasma membrane"/>
    <property type="evidence" value="ECO:0007669"/>
    <property type="project" value="TreeGrafter"/>
</dbReference>
<dbReference type="PROSITE" id="PS50885">
    <property type="entry name" value="HAMP"/>
    <property type="match status" value="1"/>
</dbReference>
<comment type="catalytic activity">
    <reaction evidence="1">
        <text>ATP + protein L-histidine = ADP + protein N-phospho-L-histidine.</text>
        <dbReference type="EC" id="2.7.13.3"/>
    </reaction>
</comment>
<dbReference type="EMBL" id="CP046522">
    <property type="protein sequence ID" value="QGU94488.1"/>
    <property type="molecule type" value="Genomic_DNA"/>
</dbReference>
<evidence type="ECO:0000256" key="1">
    <source>
        <dbReference type="ARBA" id="ARBA00000085"/>
    </source>
</evidence>
<keyword evidence="5" id="KW-0808">Transferase</keyword>
<evidence type="ECO:0000313" key="10">
    <source>
        <dbReference type="EMBL" id="QGU94488.1"/>
    </source>
</evidence>
<dbReference type="Pfam" id="PF00672">
    <property type="entry name" value="HAMP"/>
    <property type="match status" value="1"/>
</dbReference>
<organism evidence="10 11">
    <name type="scientific">Clostridium bovifaecis</name>
    <dbReference type="NCBI Taxonomy" id="2184719"/>
    <lineage>
        <taxon>Bacteria</taxon>
        <taxon>Bacillati</taxon>
        <taxon>Bacillota</taxon>
        <taxon>Clostridia</taxon>
        <taxon>Eubacteriales</taxon>
        <taxon>Clostridiaceae</taxon>
        <taxon>Clostridium</taxon>
    </lineage>
</organism>
<dbReference type="PANTHER" id="PTHR45528:SF10">
    <property type="entry name" value="METHYL-ACCEPTING CHEMOTAXIS PROTEIN"/>
    <property type="match status" value="1"/>
</dbReference>
<evidence type="ECO:0000313" key="11">
    <source>
        <dbReference type="Proteomes" id="UP000422764"/>
    </source>
</evidence>
<comment type="subcellular location">
    <subcellularLocation>
        <location evidence="2">Membrane</location>
        <topology evidence="2">Multi-pass membrane protein</topology>
    </subcellularLocation>
</comment>
<evidence type="ECO:0000256" key="3">
    <source>
        <dbReference type="ARBA" id="ARBA00012438"/>
    </source>
</evidence>
<dbReference type="CDD" id="cd06225">
    <property type="entry name" value="HAMP"/>
    <property type="match status" value="1"/>
</dbReference>
<evidence type="ECO:0000256" key="7">
    <source>
        <dbReference type="ARBA" id="ARBA00023136"/>
    </source>
</evidence>
<protein>
    <recommendedName>
        <fullName evidence="3">histidine kinase</fullName>
        <ecNumber evidence="3">2.7.13.3</ecNumber>
    </recommendedName>
</protein>
<keyword evidence="6" id="KW-0418">Kinase</keyword>
<feature type="domain" description="HAMP" evidence="9">
    <location>
        <begin position="191"/>
        <end position="232"/>
    </location>
</feature>
<dbReference type="SUPFAM" id="SSF158472">
    <property type="entry name" value="HAMP domain-like"/>
    <property type="match status" value="1"/>
</dbReference>
<keyword evidence="4" id="KW-0597">Phosphoprotein</keyword>
<name>A0A6I6F266_9CLOT</name>
<evidence type="ECO:0000256" key="4">
    <source>
        <dbReference type="ARBA" id="ARBA00022553"/>
    </source>
</evidence>
<evidence type="ECO:0000256" key="8">
    <source>
        <dbReference type="SAM" id="Phobius"/>
    </source>
</evidence>
<evidence type="ECO:0000256" key="2">
    <source>
        <dbReference type="ARBA" id="ARBA00004141"/>
    </source>
</evidence>
<dbReference type="InterPro" id="IPR050398">
    <property type="entry name" value="HssS/ArlS-like"/>
</dbReference>
<keyword evidence="8" id="KW-1133">Transmembrane helix</keyword>
<keyword evidence="8" id="KW-0812">Transmembrane</keyword>